<dbReference type="KEGG" id="acan:ACA1_389670"/>
<accession>L8GGC7</accession>
<reference evidence="2 3" key="1">
    <citation type="journal article" date="2013" name="Genome Biol.">
        <title>Genome of Acanthamoeba castellanii highlights extensive lateral gene transfer and early evolution of tyrosine kinase signaling.</title>
        <authorList>
            <person name="Clarke M."/>
            <person name="Lohan A.J."/>
            <person name="Liu B."/>
            <person name="Lagkouvardos I."/>
            <person name="Roy S."/>
            <person name="Zafar N."/>
            <person name="Bertelli C."/>
            <person name="Schilde C."/>
            <person name="Kianianmomeni A."/>
            <person name="Burglin T.R."/>
            <person name="Frech C."/>
            <person name="Turcotte B."/>
            <person name="Kopec K.O."/>
            <person name="Synnott J.M."/>
            <person name="Choo C."/>
            <person name="Paponov I."/>
            <person name="Finkler A."/>
            <person name="Soon Heng Tan C."/>
            <person name="Hutchins A.P."/>
            <person name="Weinmeier T."/>
            <person name="Rattei T."/>
            <person name="Chu J.S."/>
            <person name="Gimenez G."/>
            <person name="Irimia M."/>
            <person name="Rigden D.J."/>
            <person name="Fitzpatrick D.A."/>
            <person name="Lorenzo-Morales J."/>
            <person name="Bateman A."/>
            <person name="Chiu C.H."/>
            <person name="Tang P."/>
            <person name="Hegemann P."/>
            <person name="Fromm H."/>
            <person name="Raoult D."/>
            <person name="Greub G."/>
            <person name="Miranda-Saavedra D."/>
            <person name="Chen N."/>
            <person name="Nash P."/>
            <person name="Ginger M.L."/>
            <person name="Horn M."/>
            <person name="Schaap P."/>
            <person name="Caler L."/>
            <person name="Loftus B."/>
        </authorList>
    </citation>
    <scope>NUCLEOTIDE SEQUENCE [LARGE SCALE GENOMIC DNA]</scope>
    <source>
        <strain evidence="2 3">Neff</strain>
    </source>
</reference>
<sequence length="71" mass="8257">MVDEREDLHVRPLGRSPLSRTLWVGAEPNAKRTFQGVVFLVAAPKKKQIRTKTKTNKKKEQKTERIKKQTE</sequence>
<evidence type="ECO:0000256" key="1">
    <source>
        <dbReference type="SAM" id="MobiDB-lite"/>
    </source>
</evidence>
<proteinExistence type="predicted"/>
<name>L8GGC7_ACACF</name>
<feature type="region of interest" description="Disordered" evidence="1">
    <location>
        <begin position="47"/>
        <end position="71"/>
    </location>
</feature>
<organism evidence="2 3">
    <name type="scientific">Acanthamoeba castellanii (strain ATCC 30010 / Neff)</name>
    <dbReference type="NCBI Taxonomy" id="1257118"/>
    <lineage>
        <taxon>Eukaryota</taxon>
        <taxon>Amoebozoa</taxon>
        <taxon>Discosea</taxon>
        <taxon>Longamoebia</taxon>
        <taxon>Centramoebida</taxon>
        <taxon>Acanthamoebidae</taxon>
        <taxon>Acanthamoeba</taxon>
    </lineage>
</organism>
<dbReference type="Proteomes" id="UP000011083">
    <property type="component" value="Unassembled WGS sequence"/>
</dbReference>
<dbReference type="VEuPathDB" id="AmoebaDB:ACA1_389670"/>
<protein>
    <submittedName>
        <fullName evidence="2">Uncharacterized protein</fullName>
    </submittedName>
</protein>
<gene>
    <name evidence="2" type="ORF">ACA1_389670</name>
</gene>
<evidence type="ECO:0000313" key="2">
    <source>
        <dbReference type="EMBL" id="ELR11246.1"/>
    </source>
</evidence>
<feature type="compositionally biased region" description="Basic residues" evidence="1">
    <location>
        <begin position="47"/>
        <end position="60"/>
    </location>
</feature>
<keyword evidence="3" id="KW-1185">Reference proteome</keyword>
<feature type="compositionally biased region" description="Basic and acidic residues" evidence="1">
    <location>
        <begin position="61"/>
        <end position="71"/>
    </location>
</feature>
<dbReference type="EMBL" id="KB008156">
    <property type="protein sequence ID" value="ELR11246.1"/>
    <property type="molecule type" value="Genomic_DNA"/>
</dbReference>
<evidence type="ECO:0000313" key="3">
    <source>
        <dbReference type="Proteomes" id="UP000011083"/>
    </source>
</evidence>
<dbReference type="AlphaFoldDB" id="L8GGC7"/>
<dbReference type="RefSeq" id="XP_004333259.1">
    <property type="nucleotide sequence ID" value="XM_004333211.1"/>
</dbReference>
<dbReference type="GeneID" id="14911660"/>